<dbReference type="Proteomes" id="UP000617340">
    <property type="component" value="Unassembled WGS sequence"/>
</dbReference>
<organism evidence="1 2">
    <name type="scientific">Vespula germanica</name>
    <name type="common">German yellow jacket</name>
    <name type="synonym">Paravespula germanica</name>
    <dbReference type="NCBI Taxonomy" id="30212"/>
    <lineage>
        <taxon>Eukaryota</taxon>
        <taxon>Metazoa</taxon>
        <taxon>Ecdysozoa</taxon>
        <taxon>Arthropoda</taxon>
        <taxon>Hexapoda</taxon>
        <taxon>Insecta</taxon>
        <taxon>Pterygota</taxon>
        <taxon>Neoptera</taxon>
        <taxon>Endopterygota</taxon>
        <taxon>Hymenoptera</taxon>
        <taxon>Apocrita</taxon>
        <taxon>Aculeata</taxon>
        <taxon>Vespoidea</taxon>
        <taxon>Vespidae</taxon>
        <taxon>Vespinae</taxon>
        <taxon>Vespula</taxon>
    </lineage>
</organism>
<evidence type="ECO:0000313" key="2">
    <source>
        <dbReference type="Proteomes" id="UP000617340"/>
    </source>
</evidence>
<reference evidence="1" key="1">
    <citation type="journal article" date="2020" name="G3 (Bethesda)">
        <title>High-Quality Assemblies for Three Invasive Social Wasps from the &lt;i&gt;Vespula&lt;/i&gt; Genus.</title>
        <authorList>
            <person name="Harrop T.W.R."/>
            <person name="Guhlin J."/>
            <person name="McLaughlin G.M."/>
            <person name="Permina E."/>
            <person name="Stockwell P."/>
            <person name="Gilligan J."/>
            <person name="Le Lec M.F."/>
            <person name="Gruber M.A.M."/>
            <person name="Quinn O."/>
            <person name="Lovegrove M."/>
            <person name="Duncan E.J."/>
            <person name="Remnant E.J."/>
            <person name="Van Eeckhoven J."/>
            <person name="Graham B."/>
            <person name="Knapp R.A."/>
            <person name="Langford K.W."/>
            <person name="Kronenberg Z."/>
            <person name="Press M.O."/>
            <person name="Eacker S.M."/>
            <person name="Wilson-Rankin E.E."/>
            <person name="Purcell J."/>
            <person name="Lester P.J."/>
            <person name="Dearden P.K."/>
        </authorList>
    </citation>
    <scope>NUCLEOTIDE SEQUENCE</scope>
    <source>
        <strain evidence="1">Linc-1</strain>
    </source>
</reference>
<name>A0A834J6Z5_VESGE</name>
<gene>
    <name evidence="1" type="ORF">HZH68_014940</name>
</gene>
<proteinExistence type="predicted"/>
<accession>A0A834J6Z5</accession>
<evidence type="ECO:0000313" key="1">
    <source>
        <dbReference type="EMBL" id="KAF7383091.1"/>
    </source>
</evidence>
<keyword evidence="2" id="KW-1185">Reference proteome</keyword>
<dbReference type="AlphaFoldDB" id="A0A834J6Z5"/>
<dbReference type="EMBL" id="JACSDZ010000019">
    <property type="protein sequence ID" value="KAF7383091.1"/>
    <property type="molecule type" value="Genomic_DNA"/>
</dbReference>
<protein>
    <submittedName>
        <fullName evidence="1">Uncharacterized protein</fullName>
    </submittedName>
</protein>
<comment type="caution">
    <text evidence="1">The sequence shown here is derived from an EMBL/GenBank/DDBJ whole genome shotgun (WGS) entry which is preliminary data.</text>
</comment>
<sequence>MGFVSRKSCTVACRQMKGQRAALFRSRGLDINEKTTTDRLKRAKEGEIFKEEKGFLVKLFLYLFFHAPRSIEKAYPPVLLFIRMRKIKLKKKKKKKKKEMKKKRS</sequence>